<keyword evidence="2" id="KW-1185">Reference proteome</keyword>
<gene>
    <name evidence="1" type="ORF">GWR21_11390</name>
</gene>
<dbReference type="EMBL" id="CP048113">
    <property type="protein sequence ID" value="QHS60181.1"/>
    <property type="molecule type" value="Genomic_DNA"/>
</dbReference>
<dbReference type="AlphaFoldDB" id="A0A6B9ZF90"/>
<dbReference type="KEGG" id="chih:GWR21_11390"/>
<proteinExistence type="predicted"/>
<dbReference type="Proteomes" id="UP000476411">
    <property type="component" value="Chromosome"/>
</dbReference>
<protein>
    <submittedName>
        <fullName evidence="1">Uncharacterized protein</fullName>
    </submittedName>
</protein>
<accession>A0A6B9ZF90</accession>
<name>A0A6B9ZF90_9BACT</name>
<reference evidence="1 2" key="1">
    <citation type="submission" date="2020-01" db="EMBL/GenBank/DDBJ databases">
        <title>Complete genome sequence of Chitinophaga sp. H33E-04 isolated from quinoa roots.</title>
        <authorList>
            <person name="Weon H.-Y."/>
            <person name="Lee S.A."/>
        </authorList>
    </citation>
    <scope>NUCLEOTIDE SEQUENCE [LARGE SCALE GENOMIC DNA]</scope>
    <source>
        <strain evidence="1 2">H33E-04</strain>
    </source>
</reference>
<evidence type="ECO:0000313" key="2">
    <source>
        <dbReference type="Proteomes" id="UP000476411"/>
    </source>
</evidence>
<organism evidence="1 2">
    <name type="scientific">Chitinophaga agri</name>
    <dbReference type="NCBI Taxonomy" id="2703787"/>
    <lineage>
        <taxon>Bacteria</taxon>
        <taxon>Pseudomonadati</taxon>
        <taxon>Bacteroidota</taxon>
        <taxon>Chitinophagia</taxon>
        <taxon>Chitinophagales</taxon>
        <taxon>Chitinophagaceae</taxon>
        <taxon>Chitinophaga</taxon>
    </lineage>
</organism>
<sequence length="322" mass="37778">MGLFNWGKTADKQPPPFAAELDALENRLDSFLAKLNERIDVLLDGFMEEAPAIIASDDRYGQAYYRFSSAMQGQAGNMREKVREVREKQIEPVFQQYIDTVAAGSDGYRLLYEWRNRCGNKTDSWEERLQQRIDTAIGQVERKDYEPVFQQMLDTYWQQCKTVNCRQCGGALDIQQVYYHSAYVSCTSCQTQNIFEPGVIARDIEHTARKLAEQRSKHFMDAHEQQQKEEQDLYQQMHALQLAMSFEERTAKKGPRYDQLIMLEARRVQAENNVHELLDKYYRGIFNELNLLLPDLKEHHEKFFLSLQTNYQRSLSKRSTNI</sequence>
<evidence type="ECO:0000313" key="1">
    <source>
        <dbReference type="EMBL" id="QHS60181.1"/>
    </source>
</evidence>
<dbReference type="RefSeq" id="WP_162331873.1">
    <property type="nucleotide sequence ID" value="NZ_CP048113.1"/>
</dbReference>